<feature type="domain" description="HTH araC/xylS-type" evidence="4">
    <location>
        <begin position="95"/>
        <end position="174"/>
    </location>
</feature>
<gene>
    <name evidence="5" type="ORF">AAK873_07375</name>
</gene>
<dbReference type="EMBL" id="JBCLPP010000017">
    <property type="protein sequence ID" value="MEY8245435.1"/>
    <property type="molecule type" value="Genomic_DNA"/>
</dbReference>
<dbReference type="RefSeq" id="WP_369863436.1">
    <property type="nucleotide sequence ID" value="NZ_JBCLPP010000017.1"/>
</dbReference>
<comment type="caution">
    <text evidence="5">The sequence shown here is derived from an EMBL/GenBank/DDBJ whole genome shotgun (WGS) entry which is preliminary data.</text>
</comment>
<evidence type="ECO:0000256" key="2">
    <source>
        <dbReference type="ARBA" id="ARBA00023125"/>
    </source>
</evidence>
<dbReference type="Gene3D" id="3.30.70.100">
    <property type="match status" value="1"/>
</dbReference>
<dbReference type="SUPFAM" id="SSF46689">
    <property type="entry name" value="Homeodomain-like"/>
    <property type="match status" value="1"/>
</dbReference>
<evidence type="ECO:0000259" key="4">
    <source>
        <dbReference type="PROSITE" id="PS01124"/>
    </source>
</evidence>
<dbReference type="SMART" id="SM00342">
    <property type="entry name" value="HTH_ARAC"/>
    <property type="match status" value="1"/>
</dbReference>
<dbReference type="PANTHER" id="PTHR43280">
    <property type="entry name" value="ARAC-FAMILY TRANSCRIPTIONAL REGULATOR"/>
    <property type="match status" value="1"/>
</dbReference>
<evidence type="ECO:0000256" key="3">
    <source>
        <dbReference type="ARBA" id="ARBA00023163"/>
    </source>
</evidence>
<proteinExistence type="predicted"/>
<keyword evidence="6" id="KW-1185">Reference proteome</keyword>
<keyword evidence="2" id="KW-0238">DNA-binding</keyword>
<keyword evidence="1" id="KW-0805">Transcription regulation</keyword>
<organism evidence="5 6">
    <name type="scientific">Heminiphilus faecis</name>
    <dbReference type="NCBI Taxonomy" id="2601703"/>
    <lineage>
        <taxon>Bacteria</taxon>
        <taxon>Pseudomonadati</taxon>
        <taxon>Bacteroidota</taxon>
        <taxon>Bacteroidia</taxon>
        <taxon>Bacteroidales</taxon>
        <taxon>Muribaculaceae</taxon>
        <taxon>Heminiphilus</taxon>
    </lineage>
</organism>
<protein>
    <submittedName>
        <fullName evidence="5">AraC family transcriptional regulator</fullName>
    </submittedName>
</protein>
<evidence type="ECO:0000313" key="5">
    <source>
        <dbReference type="EMBL" id="MEY8245435.1"/>
    </source>
</evidence>
<accession>A0ABV4CYZ6</accession>
<dbReference type="InterPro" id="IPR018060">
    <property type="entry name" value="HTH_AraC"/>
</dbReference>
<sequence length="183" mass="20189">MMLNIENMVCDRCIMVVDSLLRRLGYTVSSVTLGSAQIAESLDSDALASLAGELHSLGFGLIEDAAKLTAQKVKTLLIGLARSGSGTRLKLSAWLEERTGVDYRTLVNAFSAVEGRTIENYFISQKIEYVKELLDYGRLTASEIAYRTGYSSVAHLSRQFRAVTGMTVTQYRLGGRRRPLDKV</sequence>
<evidence type="ECO:0000256" key="1">
    <source>
        <dbReference type="ARBA" id="ARBA00023015"/>
    </source>
</evidence>
<evidence type="ECO:0000313" key="6">
    <source>
        <dbReference type="Proteomes" id="UP001565200"/>
    </source>
</evidence>
<dbReference type="Proteomes" id="UP001565200">
    <property type="component" value="Unassembled WGS sequence"/>
</dbReference>
<reference evidence="5 6" key="1">
    <citation type="submission" date="2024-03" db="EMBL/GenBank/DDBJ databases">
        <title>Mouse gut bacterial collection (mGBC) of GemPharmatech.</title>
        <authorList>
            <person name="He Y."/>
            <person name="Dong L."/>
            <person name="Wu D."/>
            <person name="Gao X."/>
            <person name="Lin Z."/>
        </authorList>
    </citation>
    <scope>NUCLEOTIDE SEQUENCE [LARGE SCALE GENOMIC DNA]</scope>
    <source>
        <strain evidence="5 6">54-13</strain>
    </source>
</reference>
<dbReference type="Pfam" id="PF12833">
    <property type="entry name" value="HTH_18"/>
    <property type="match status" value="1"/>
</dbReference>
<name>A0ABV4CYZ6_9BACT</name>
<dbReference type="PANTHER" id="PTHR43280:SF2">
    <property type="entry name" value="HTH-TYPE TRANSCRIPTIONAL REGULATOR EXSA"/>
    <property type="match status" value="1"/>
</dbReference>
<dbReference type="PROSITE" id="PS01124">
    <property type="entry name" value="HTH_ARAC_FAMILY_2"/>
    <property type="match status" value="1"/>
</dbReference>
<keyword evidence="3" id="KW-0804">Transcription</keyword>
<dbReference type="InterPro" id="IPR009057">
    <property type="entry name" value="Homeodomain-like_sf"/>
</dbReference>
<dbReference type="Gene3D" id="1.10.10.60">
    <property type="entry name" value="Homeodomain-like"/>
    <property type="match status" value="1"/>
</dbReference>